<dbReference type="Proteomes" id="UP000663829">
    <property type="component" value="Unassembled WGS sequence"/>
</dbReference>
<name>A0A813V2S4_9BILA</name>
<keyword evidence="3" id="KW-1185">Reference proteome</keyword>
<comment type="caution">
    <text evidence="1">The sequence shown here is derived from an EMBL/GenBank/DDBJ whole genome shotgun (WGS) entry which is preliminary data.</text>
</comment>
<evidence type="ECO:0000313" key="2">
    <source>
        <dbReference type="EMBL" id="CAF3623065.1"/>
    </source>
</evidence>
<dbReference type="Proteomes" id="UP000681722">
    <property type="component" value="Unassembled WGS sequence"/>
</dbReference>
<dbReference type="OrthoDB" id="10021476at2759"/>
<dbReference type="AlphaFoldDB" id="A0A813V2S4"/>
<evidence type="ECO:0000313" key="3">
    <source>
        <dbReference type="Proteomes" id="UP000663829"/>
    </source>
</evidence>
<dbReference type="EMBL" id="CAJOBC010000762">
    <property type="protein sequence ID" value="CAF3623065.1"/>
    <property type="molecule type" value="Genomic_DNA"/>
</dbReference>
<accession>A0A813V2S4</accession>
<proteinExistence type="predicted"/>
<organism evidence="1 3">
    <name type="scientific">Didymodactylos carnosus</name>
    <dbReference type="NCBI Taxonomy" id="1234261"/>
    <lineage>
        <taxon>Eukaryota</taxon>
        <taxon>Metazoa</taxon>
        <taxon>Spiralia</taxon>
        <taxon>Gnathifera</taxon>
        <taxon>Rotifera</taxon>
        <taxon>Eurotatoria</taxon>
        <taxon>Bdelloidea</taxon>
        <taxon>Philodinida</taxon>
        <taxon>Philodinidae</taxon>
        <taxon>Didymodactylos</taxon>
    </lineage>
</organism>
<reference evidence="1" key="1">
    <citation type="submission" date="2021-02" db="EMBL/GenBank/DDBJ databases">
        <authorList>
            <person name="Nowell W R."/>
        </authorList>
    </citation>
    <scope>NUCLEOTIDE SEQUENCE</scope>
</reference>
<sequence>MMPSGFPIWQDIITYKSDVKYARDQHITFRLSDQKTLGVLRFANLQQSKEFFNYYLQLKNDQRYVNLFHSTGGKLSSQSQNRHLVTDRNNRSASCGAVLNKRVSKSSISNPCCFQHITRIKLTDRQVLTTLSKCLPPSVDI</sequence>
<protein>
    <submittedName>
        <fullName evidence="1">Uncharacterized protein</fullName>
    </submittedName>
</protein>
<gene>
    <name evidence="1" type="ORF">GPM918_LOCUS5302</name>
    <name evidence="2" type="ORF">SRO942_LOCUS5302</name>
</gene>
<evidence type="ECO:0000313" key="1">
    <source>
        <dbReference type="EMBL" id="CAF0835856.1"/>
    </source>
</evidence>
<dbReference type="EMBL" id="CAJNOQ010000762">
    <property type="protein sequence ID" value="CAF0835856.1"/>
    <property type="molecule type" value="Genomic_DNA"/>
</dbReference>